<feature type="compositionally biased region" description="Polar residues" evidence="1">
    <location>
        <begin position="22"/>
        <end position="31"/>
    </location>
</feature>
<reference evidence="4" key="1">
    <citation type="submission" date="2017-02" db="UniProtKB">
        <authorList>
            <consortium name="WormBaseParasite"/>
        </authorList>
    </citation>
    <scope>IDENTIFICATION</scope>
</reference>
<gene>
    <name evidence="2" type="ORF">BPAG_LOCUS3288</name>
</gene>
<feature type="region of interest" description="Disordered" evidence="1">
    <location>
        <begin position="1"/>
        <end position="36"/>
    </location>
</feature>
<evidence type="ECO:0000313" key="3">
    <source>
        <dbReference type="Proteomes" id="UP000278627"/>
    </source>
</evidence>
<feature type="compositionally biased region" description="Polar residues" evidence="1">
    <location>
        <begin position="1"/>
        <end position="12"/>
    </location>
</feature>
<dbReference type="WBParaSite" id="BPAG_0000331801-mRNA-1">
    <property type="protein sequence ID" value="BPAG_0000331801-mRNA-1"/>
    <property type="gene ID" value="BPAG_0000331801"/>
</dbReference>
<proteinExistence type="predicted"/>
<dbReference type="EMBL" id="UZAD01000845">
    <property type="protein sequence ID" value="VDN84474.1"/>
    <property type="molecule type" value="Genomic_DNA"/>
</dbReference>
<reference evidence="2 3" key="2">
    <citation type="submission" date="2018-11" db="EMBL/GenBank/DDBJ databases">
        <authorList>
            <consortium name="Pathogen Informatics"/>
        </authorList>
    </citation>
    <scope>NUCLEOTIDE SEQUENCE [LARGE SCALE GENOMIC DNA]</scope>
</reference>
<accession>A0A0N4T537</accession>
<sequence>MGNIGSVGSNIKEQLRTDLSDNEPSSSQQQVARKISQPMLLKNPRYDILIICSN</sequence>
<evidence type="ECO:0000256" key="1">
    <source>
        <dbReference type="SAM" id="MobiDB-lite"/>
    </source>
</evidence>
<dbReference type="Proteomes" id="UP000278627">
    <property type="component" value="Unassembled WGS sequence"/>
</dbReference>
<evidence type="ECO:0000313" key="2">
    <source>
        <dbReference type="EMBL" id="VDN84474.1"/>
    </source>
</evidence>
<dbReference type="AlphaFoldDB" id="A0A0N4T537"/>
<organism evidence="4">
    <name type="scientific">Brugia pahangi</name>
    <name type="common">Filarial nematode worm</name>
    <dbReference type="NCBI Taxonomy" id="6280"/>
    <lineage>
        <taxon>Eukaryota</taxon>
        <taxon>Metazoa</taxon>
        <taxon>Ecdysozoa</taxon>
        <taxon>Nematoda</taxon>
        <taxon>Chromadorea</taxon>
        <taxon>Rhabditida</taxon>
        <taxon>Spirurina</taxon>
        <taxon>Spiruromorpha</taxon>
        <taxon>Filarioidea</taxon>
        <taxon>Onchocercidae</taxon>
        <taxon>Brugia</taxon>
    </lineage>
</organism>
<evidence type="ECO:0000313" key="4">
    <source>
        <dbReference type="WBParaSite" id="BPAG_0000331801-mRNA-1"/>
    </source>
</evidence>
<protein>
    <submittedName>
        <fullName evidence="2 4">Uncharacterized protein</fullName>
    </submittedName>
</protein>
<keyword evidence="3" id="KW-1185">Reference proteome</keyword>
<name>A0A0N4T537_BRUPA</name>